<dbReference type="EMBL" id="JAIWYP010000003">
    <property type="protein sequence ID" value="KAH3847143.1"/>
    <property type="molecule type" value="Genomic_DNA"/>
</dbReference>
<reference evidence="1" key="2">
    <citation type="submission" date="2020-11" db="EMBL/GenBank/DDBJ databases">
        <authorList>
            <person name="McCartney M.A."/>
            <person name="Auch B."/>
            <person name="Kono T."/>
            <person name="Mallez S."/>
            <person name="Becker A."/>
            <person name="Gohl D.M."/>
            <person name="Silverstein K.A.T."/>
            <person name="Koren S."/>
            <person name="Bechman K.B."/>
            <person name="Herman A."/>
            <person name="Abrahante J.E."/>
            <person name="Garbe J."/>
        </authorList>
    </citation>
    <scope>NUCLEOTIDE SEQUENCE</scope>
    <source>
        <strain evidence="1">Duluth1</strain>
        <tissue evidence="1">Whole animal</tissue>
    </source>
</reference>
<accession>A0A9D4KWX0</accession>
<name>A0A9D4KWX0_DREPO</name>
<reference evidence="1" key="1">
    <citation type="journal article" date="2019" name="bioRxiv">
        <title>The Genome of the Zebra Mussel, Dreissena polymorpha: A Resource for Invasive Species Research.</title>
        <authorList>
            <person name="McCartney M.A."/>
            <person name="Auch B."/>
            <person name="Kono T."/>
            <person name="Mallez S."/>
            <person name="Zhang Y."/>
            <person name="Obille A."/>
            <person name="Becker A."/>
            <person name="Abrahante J.E."/>
            <person name="Garbe J."/>
            <person name="Badalamenti J.P."/>
            <person name="Herman A."/>
            <person name="Mangelson H."/>
            <person name="Liachko I."/>
            <person name="Sullivan S."/>
            <person name="Sone E.D."/>
            <person name="Koren S."/>
            <person name="Silverstein K.A.T."/>
            <person name="Beckman K.B."/>
            <person name="Gohl D.M."/>
        </authorList>
    </citation>
    <scope>NUCLEOTIDE SEQUENCE</scope>
    <source>
        <strain evidence="1">Duluth1</strain>
        <tissue evidence="1">Whole animal</tissue>
    </source>
</reference>
<sequence length="56" mass="6337">MAGIDCSDSTGTIKRSRQFYYRENEVLQECMETHFKRLTAKHASGGSNPNTKAIQE</sequence>
<protein>
    <submittedName>
        <fullName evidence="1">Uncharacterized protein</fullName>
    </submittedName>
</protein>
<evidence type="ECO:0000313" key="2">
    <source>
        <dbReference type="Proteomes" id="UP000828390"/>
    </source>
</evidence>
<evidence type="ECO:0000313" key="1">
    <source>
        <dbReference type="EMBL" id="KAH3847143.1"/>
    </source>
</evidence>
<dbReference type="Proteomes" id="UP000828390">
    <property type="component" value="Unassembled WGS sequence"/>
</dbReference>
<proteinExistence type="predicted"/>
<dbReference type="AlphaFoldDB" id="A0A9D4KWX0"/>
<gene>
    <name evidence="1" type="ORF">DPMN_089458</name>
</gene>
<comment type="caution">
    <text evidence="1">The sequence shown here is derived from an EMBL/GenBank/DDBJ whole genome shotgun (WGS) entry which is preliminary data.</text>
</comment>
<organism evidence="1 2">
    <name type="scientific">Dreissena polymorpha</name>
    <name type="common">Zebra mussel</name>
    <name type="synonym">Mytilus polymorpha</name>
    <dbReference type="NCBI Taxonomy" id="45954"/>
    <lineage>
        <taxon>Eukaryota</taxon>
        <taxon>Metazoa</taxon>
        <taxon>Spiralia</taxon>
        <taxon>Lophotrochozoa</taxon>
        <taxon>Mollusca</taxon>
        <taxon>Bivalvia</taxon>
        <taxon>Autobranchia</taxon>
        <taxon>Heteroconchia</taxon>
        <taxon>Euheterodonta</taxon>
        <taxon>Imparidentia</taxon>
        <taxon>Neoheterodontei</taxon>
        <taxon>Myida</taxon>
        <taxon>Dreissenoidea</taxon>
        <taxon>Dreissenidae</taxon>
        <taxon>Dreissena</taxon>
    </lineage>
</organism>
<keyword evidence="2" id="KW-1185">Reference proteome</keyword>